<evidence type="ECO:0000313" key="2">
    <source>
        <dbReference type="EMBL" id="STE82275.1"/>
    </source>
</evidence>
<name>A0A376KHP3_ECOLX</name>
<dbReference type="AlphaFoldDB" id="A0A376KHP3"/>
<dbReference type="Proteomes" id="UP000255201">
    <property type="component" value="Unassembled WGS sequence"/>
</dbReference>
<dbReference type="EMBL" id="UFZL01000005">
    <property type="protein sequence ID" value="STE82275.1"/>
    <property type="molecule type" value="Genomic_DNA"/>
</dbReference>
<accession>A0A376KHP3</accession>
<evidence type="ECO:0000313" key="3">
    <source>
        <dbReference type="Proteomes" id="UP000255201"/>
    </source>
</evidence>
<protein>
    <submittedName>
        <fullName evidence="2">Uncharacterized protein</fullName>
    </submittedName>
</protein>
<feature type="region of interest" description="Disordered" evidence="1">
    <location>
        <begin position="1"/>
        <end position="34"/>
    </location>
</feature>
<proteinExistence type="predicted"/>
<sequence>MKKDGRSALTDWKIRQVNTSMRQHDALKKTRDNS</sequence>
<evidence type="ECO:0000256" key="1">
    <source>
        <dbReference type="SAM" id="MobiDB-lite"/>
    </source>
</evidence>
<gene>
    <name evidence="2" type="ORF">NCTC10764_06352</name>
</gene>
<organism evidence="2 3">
    <name type="scientific">Escherichia coli</name>
    <dbReference type="NCBI Taxonomy" id="562"/>
    <lineage>
        <taxon>Bacteria</taxon>
        <taxon>Pseudomonadati</taxon>
        <taxon>Pseudomonadota</taxon>
        <taxon>Gammaproteobacteria</taxon>
        <taxon>Enterobacterales</taxon>
        <taxon>Enterobacteriaceae</taxon>
        <taxon>Escherichia</taxon>
    </lineage>
</organism>
<reference evidence="2 3" key="1">
    <citation type="submission" date="2018-06" db="EMBL/GenBank/DDBJ databases">
        <authorList>
            <consortium name="Pathogen Informatics"/>
            <person name="Doyle S."/>
        </authorList>
    </citation>
    <scope>NUCLEOTIDE SEQUENCE [LARGE SCALE GENOMIC DNA]</scope>
    <source>
        <strain evidence="2 3">NCTC10764</strain>
    </source>
</reference>
<feature type="compositionally biased region" description="Basic and acidic residues" evidence="1">
    <location>
        <begin position="22"/>
        <end position="34"/>
    </location>
</feature>